<reference evidence="2" key="1">
    <citation type="journal article" date="2013" name="Genome Announc.">
        <title>Draft genome sequence of the basidiomycetous yeast-like fungus Pseudozyma hubeiensis SY62, which produces an abundant amount of the biosurfactant mannosylerythritol lipids.</title>
        <authorList>
            <person name="Konishi M."/>
            <person name="Hatada Y."/>
            <person name="Horiuchi J."/>
        </authorList>
    </citation>
    <scope>NUCLEOTIDE SEQUENCE [LARGE SCALE GENOMIC DNA]</scope>
    <source>
        <strain evidence="2">SY62</strain>
    </source>
</reference>
<name>R9P8L1_PSEHS</name>
<accession>R9P8L1</accession>
<proteinExistence type="predicted"/>
<dbReference type="RefSeq" id="XP_012191288.1">
    <property type="nucleotide sequence ID" value="XM_012335898.1"/>
</dbReference>
<evidence type="ECO:0000313" key="2">
    <source>
        <dbReference type="Proteomes" id="UP000014071"/>
    </source>
</evidence>
<protein>
    <submittedName>
        <fullName evidence="1">Uncharacterized protein</fullName>
    </submittedName>
</protein>
<dbReference type="GeneID" id="24110567"/>
<dbReference type="HOGENOM" id="CLU_1750512_0_0_1"/>
<evidence type="ECO:0000313" key="1">
    <source>
        <dbReference type="EMBL" id="GAC97701.1"/>
    </source>
</evidence>
<dbReference type="AlphaFoldDB" id="R9P8L1"/>
<sequence length="149" mass="16244">MCENRTLAVRVSRAPKTLASTVFCADVRLMPILSALGLRLPSVYDARIRQCCDAVTETVNASEYSGAAERWTDEGRELGPADADQCRLRFLPYVRIVEGRSAEQGQAGRVGLLELPARECRLVCRDSAAVSLVSMDEQIKIAQCPASAL</sequence>
<gene>
    <name evidence="1" type="ORF">PHSY_005288</name>
</gene>
<organism evidence="1 2">
    <name type="scientific">Pseudozyma hubeiensis (strain SY62)</name>
    <name type="common">Yeast</name>
    <dbReference type="NCBI Taxonomy" id="1305764"/>
    <lineage>
        <taxon>Eukaryota</taxon>
        <taxon>Fungi</taxon>
        <taxon>Dikarya</taxon>
        <taxon>Basidiomycota</taxon>
        <taxon>Ustilaginomycotina</taxon>
        <taxon>Ustilaginomycetes</taxon>
        <taxon>Ustilaginales</taxon>
        <taxon>Ustilaginaceae</taxon>
        <taxon>Pseudozyma</taxon>
    </lineage>
</organism>
<dbReference type="Proteomes" id="UP000014071">
    <property type="component" value="Unassembled WGS sequence"/>
</dbReference>
<keyword evidence="2" id="KW-1185">Reference proteome</keyword>
<dbReference type="EMBL" id="DF238811">
    <property type="protein sequence ID" value="GAC97701.1"/>
    <property type="molecule type" value="Genomic_DNA"/>
</dbReference>